<name>A0AAD5X6A9_9FUNG</name>
<feature type="compositionally biased region" description="Polar residues" evidence="1">
    <location>
        <begin position="858"/>
        <end position="879"/>
    </location>
</feature>
<comment type="caution">
    <text evidence="2">The sequence shown here is derived from an EMBL/GenBank/DDBJ whole genome shotgun (WGS) entry which is preliminary data.</text>
</comment>
<dbReference type="EMBL" id="JADGJD010000322">
    <property type="protein sequence ID" value="KAJ3052136.1"/>
    <property type="molecule type" value="Genomic_DNA"/>
</dbReference>
<sequence>MSFNFNFNFNLPPIFHHKKPPAQSPLSSEDAIRAERQSALADLTTALTKFSRVITKFLSAVDECHDSRAAVKPSLPLSNAIQSLQTAHLEVSRRATTIKQGRSIDLEKLLDAAGALETYISSYPTFKSTIASNIKSYPRYRLYTAGLEHAIEAPLDLVVHVRWFFVRMQRLPPADGADWMLLEKAIGKYRHCCREAYKVIGDSECFEELYEWERTLNIAECCAVDGPSVHIFPSLLKPIPQSNHRLPTICRPGASVKVSRFTLDINTGKAVKMARNSANLAISVFSNAITIVELKDGQRFLLFPPIPIKDVNAISGYKDVPEAVVIGIEDNLHDFSVLCEDMKQGHLLTGIIRDTKDEASGAVKPPAVFSAKDTSATSSQRVAPPASRKSYTKMFTQENVRPDEICLSQDGREPAIWGKPGGTYVAPVLEPQIRSLFDGSAVAWVQRGEVREPLPDLTVSIRQGPDQPWLSFTDQITGRQILSLFITPLTEAAETPDSLCQLKLPPSDGSKTYIFQFSDQSINRRFITAIRAAWDSSSESFTASARRHLPKCQKMRFELRHPPEYICLASTTETSIAGVDGVWRPLGPTDLMMILVTTPGTRPTSFVKLVSAFGQSDHFAYEIGRDDIRLADQSDARIQMNILVNESEVVRVRFKKDLKDEMWLDYLLDGLQYCRTELDYETLKYENSNTIAHAYPYPTLFHPRSFPAKDAWQPIFPFNFPATNLALLAHSAFEKASPAAEAEKPPVTAGGDELETGTSTSAPTALQLLLEAAAQHIEPHQQQSPVDSSDAPAPIALASEGPQLFSSPPTVPSFSFAKPVNVTPYSIPKRLPSKFKPQSSSSDSLTPLLSTFPTTPSHQPTQLPKSPPKRTNPTTTIMPSPQRRHFSKAFSVKKRINETVAECAALRRKNAALVEALVVQVESHAEKMHVLGR</sequence>
<dbReference type="AlphaFoldDB" id="A0AAD5X6A9"/>
<feature type="non-terminal residue" evidence="2">
    <location>
        <position position="1"/>
    </location>
</feature>
<proteinExistence type="predicted"/>
<feature type="region of interest" description="Disordered" evidence="1">
    <location>
        <begin position="827"/>
        <end position="881"/>
    </location>
</feature>
<accession>A0AAD5X6A9</accession>
<protein>
    <submittedName>
        <fullName evidence="2">Uncharacterized protein</fullName>
    </submittedName>
</protein>
<evidence type="ECO:0000313" key="2">
    <source>
        <dbReference type="EMBL" id="KAJ3052136.1"/>
    </source>
</evidence>
<evidence type="ECO:0000256" key="1">
    <source>
        <dbReference type="SAM" id="MobiDB-lite"/>
    </source>
</evidence>
<feature type="region of interest" description="Disordered" evidence="1">
    <location>
        <begin position="777"/>
        <end position="810"/>
    </location>
</feature>
<organism evidence="2 3">
    <name type="scientific">Rhizophlyctis rosea</name>
    <dbReference type="NCBI Taxonomy" id="64517"/>
    <lineage>
        <taxon>Eukaryota</taxon>
        <taxon>Fungi</taxon>
        <taxon>Fungi incertae sedis</taxon>
        <taxon>Chytridiomycota</taxon>
        <taxon>Chytridiomycota incertae sedis</taxon>
        <taxon>Chytridiomycetes</taxon>
        <taxon>Rhizophlyctidales</taxon>
        <taxon>Rhizophlyctidaceae</taxon>
        <taxon>Rhizophlyctis</taxon>
    </lineage>
</organism>
<gene>
    <name evidence="2" type="ORF">HK097_006833</name>
</gene>
<evidence type="ECO:0000313" key="3">
    <source>
        <dbReference type="Proteomes" id="UP001212841"/>
    </source>
</evidence>
<dbReference type="Proteomes" id="UP001212841">
    <property type="component" value="Unassembled WGS sequence"/>
</dbReference>
<feature type="compositionally biased region" description="Low complexity" evidence="1">
    <location>
        <begin position="839"/>
        <end position="857"/>
    </location>
</feature>
<keyword evidence="3" id="KW-1185">Reference proteome</keyword>
<feature type="region of interest" description="Disordered" evidence="1">
    <location>
        <begin position="738"/>
        <end position="760"/>
    </location>
</feature>
<reference evidence="2" key="1">
    <citation type="submission" date="2020-05" db="EMBL/GenBank/DDBJ databases">
        <title>Phylogenomic resolution of chytrid fungi.</title>
        <authorList>
            <person name="Stajich J.E."/>
            <person name="Amses K."/>
            <person name="Simmons R."/>
            <person name="Seto K."/>
            <person name="Myers J."/>
            <person name="Bonds A."/>
            <person name="Quandt C.A."/>
            <person name="Barry K."/>
            <person name="Liu P."/>
            <person name="Grigoriev I."/>
            <person name="Longcore J.E."/>
            <person name="James T.Y."/>
        </authorList>
    </citation>
    <scope>NUCLEOTIDE SEQUENCE</scope>
    <source>
        <strain evidence="2">JEL0318</strain>
    </source>
</reference>